<dbReference type="PRINTS" id="PR00050">
    <property type="entry name" value="COLDSHOCK"/>
</dbReference>
<dbReference type="Pfam" id="PF05901">
    <property type="entry name" value="Excalibur"/>
    <property type="match status" value="1"/>
</dbReference>
<dbReference type="RefSeq" id="WP_116686749.1">
    <property type="nucleotide sequence ID" value="NZ_CAWNYD010000002.1"/>
</dbReference>
<proteinExistence type="predicted"/>
<evidence type="ECO:0000256" key="1">
    <source>
        <dbReference type="ARBA" id="ARBA00022553"/>
    </source>
</evidence>
<dbReference type="GO" id="GO:0005829">
    <property type="term" value="C:cytosol"/>
    <property type="evidence" value="ECO:0007669"/>
    <property type="project" value="UniProtKB-ARBA"/>
</dbReference>
<evidence type="ECO:0000313" key="4">
    <source>
        <dbReference type="EMBL" id="PVZ70313.1"/>
    </source>
</evidence>
<protein>
    <submittedName>
        <fullName evidence="4">Cold-shock protein</fullName>
    </submittedName>
</protein>
<evidence type="ECO:0000313" key="5">
    <source>
        <dbReference type="Proteomes" id="UP000244906"/>
    </source>
</evidence>
<dbReference type="AlphaFoldDB" id="A0A2V1GXD6"/>
<dbReference type="Gene3D" id="2.40.50.140">
    <property type="entry name" value="Nucleic acid-binding proteins"/>
    <property type="match status" value="1"/>
</dbReference>
<dbReference type="OrthoDB" id="9800417at2"/>
<dbReference type="Proteomes" id="UP000244906">
    <property type="component" value="Unassembled WGS sequence"/>
</dbReference>
<dbReference type="EMBL" id="QDDL01000002">
    <property type="protein sequence ID" value="PVZ70313.1"/>
    <property type="molecule type" value="Genomic_DNA"/>
</dbReference>
<dbReference type="PROSITE" id="PS51857">
    <property type="entry name" value="CSD_2"/>
    <property type="match status" value="1"/>
</dbReference>
<dbReference type="InterPro" id="IPR019844">
    <property type="entry name" value="CSD_CS"/>
</dbReference>
<dbReference type="PANTHER" id="PTHR12962">
    <property type="entry name" value="CALCIUM-REGULATED HEAT STABLE PROTEIN CRHSP-24-RELATED"/>
    <property type="match status" value="1"/>
</dbReference>
<name>A0A2V1GXD6_9GAMM</name>
<organism evidence="4 5">
    <name type="scientific">Pelagibaculum spongiae</name>
    <dbReference type="NCBI Taxonomy" id="2080658"/>
    <lineage>
        <taxon>Bacteria</taxon>
        <taxon>Pseudomonadati</taxon>
        <taxon>Pseudomonadota</taxon>
        <taxon>Gammaproteobacteria</taxon>
        <taxon>Oceanospirillales</taxon>
        <taxon>Pelagibaculum</taxon>
    </lineage>
</organism>
<evidence type="ECO:0000256" key="2">
    <source>
        <dbReference type="RuleBase" id="RU000408"/>
    </source>
</evidence>
<dbReference type="Pfam" id="PF00313">
    <property type="entry name" value="CSD"/>
    <property type="match status" value="1"/>
</dbReference>
<dbReference type="SUPFAM" id="SSF50249">
    <property type="entry name" value="Nucleic acid-binding proteins"/>
    <property type="match status" value="1"/>
</dbReference>
<dbReference type="InterPro" id="IPR002059">
    <property type="entry name" value="CSP_DNA-bd"/>
</dbReference>
<keyword evidence="5" id="KW-1185">Reference proteome</keyword>
<keyword evidence="1" id="KW-0597">Phosphoprotein</keyword>
<comment type="subcellular location">
    <subcellularLocation>
        <location evidence="2">Cytoplasm</location>
    </subcellularLocation>
</comment>
<evidence type="ECO:0000259" key="3">
    <source>
        <dbReference type="PROSITE" id="PS51857"/>
    </source>
</evidence>
<dbReference type="CDD" id="cd04458">
    <property type="entry name" value="CSP_CDS"/>
    <property type="match status" value="1"/>
</dbReference>
<accession>A0A2V1GXD6</accession>
<dbReference type="InterPro" id="IPR052069">
    <property type="entry name" value="Ca-reg_mRNA-binding_domain"/>
</dbReference>
<comment type="caution">
    <text evidence="4">The sequence shown here is derived from an EMBL/GenBank/DDBJ whole genome shotgun (WGS) entry which is preliminary data.</text>
</comment>
<dbReference type="InterPro" id="IPR008613">
    <property type="entry name" value="Excalibur_Ca-bd_domain"/>
</dbReference>
<dbReference type="GO" id="GO:0003730">
    <property type="term" value="F:mRNA 3'-UTR binding"/>
    <property type="evidence" value="ECO:0007669"/>
    <property type="project" value="TreeGrafter"/>
</dbReference>
<dbReference type="PANTHER" id="PTHR12962:SF1">
    <property type="entry name" value="COLD SHOCK DOMAIN-CONTAINING PROTEIN CG9705"/>
    <property type="match status" value="1"/>
</dbReference>
<dbReference type="InterPro" id="IPR012340">
    <property type="entry name" value="NA-bd_OB-fold"/>
</dbReference>
<dbReference type="GO" id="GO:0043488">
    <property type="term" value="P:regulation of mRNA stability"/>
    <property type="evidence" value="ECO:0007669"/>
    <property type="project" value="TreeGrafter"/>
</dbReference>
<dbReference type="PROSITE" id="PS00352">
    <property type="entry name" value="CSD_1"/>
    <property type="match status" value="1"/>
</dbReference>
<feature type="domain" description="CSD" evidence="3">
    <location>
        <begin position="1"/>
        <end position="66"/>
    </location>
</feature>
<dbReference type="InterPro" id="IPR011129">
    <property type="entry name" value="CSD"/>
</dbReference>
<dbReference type="SMART" id="SM00357">
    <property type="entry name" value="CSP"/>
    <property type="match status" value="1"/>
</dbReference>
<reference evidence="4 5" key="1">
    <citation type="submission" date="2018-04" db="EMBL/GenBank/DDBJ databases">
        <title>Thalassorhabdus spongiae gen. nov., sp. nov., isolated from a marine sponge in South-West Iceland.</title>
        <authorList>
            <person name="Knobloch S."/>
            <person name="Daussin A."/>
            <person name="Johannsson R."/>
            <person name="Marteinsson V.T."/>
        </authorList>
    </citation>
    <scope>NUCLEOTIDE SEQUENCE [LARGE SCALE GENOMIC DNA]</scope>
    <source>
        <strain evidence="4 5">Hp12</strain>
    </source>
</reference>
<gene>
    <name evidence="4" type="ORF">DC094_06880</name>
</gene>
<sequence>MPKGTIKIWNNERGFGFIKQDSGAADIFIHISALKHHVRKPIVGDLIQFEIHRLDDGKERAVNCYLQGVASSSPKVNRAPKSTGVSIKSVLLLLVIAVGIGYKVLDLKQPDAVVEVAEKAYPQRKPMTDLYRPVKDSSSFSSSSSSFSSFDSQETASGYSCSGKVHCSQMNSCSEAMFYLSNCPGVKIDGDGDGIPCERQFCGG</sequence>